<dbReference type="InterPro" id="IPR053020">
    <property type="entry name" value="Smr_domain_protein"/>
</dbReference>
<dbReference type="SMART" id="SM01162">
    <property type="entry name" value="DUF1771"/>
    <property type="match status" value="1"/>
</dbReference>
<sequence>MGNAPSTPASDSHAADGPSYGRPPADRAPSAARAKHGSTGHPDPDPLPAFGDPADPDSWRRKGDAHLHERAAAAAASQAAYLRHDYKAAGTQSKLAKRHGTAADAAHARAVALLLRRNNDGKPRNQLDLHGLRVAEALAEVERALAAARGAGQARLVLIVGRGLHSKDGVARLRPAMEGLVRKHDVRYALGVPNEGCITVEFVRPVPGAVKAGRRPVQAVSQHGPPVRGRPEGKGPERGGRVWRVAGICVVCVCVVDALVRRLRAR</sequence>
<feature type="compositionally biased region" description="Basic and acidic residues" evidence="1">
    <location>
        <begin position="57"/>
        <end position="67"/>
    </location>
</feature>
<evidence type="ECO:0000259" key="2">
    <source>
        <dbReference type="PROSITE" id="PS50828"/>
    </source>
</evidence>
<evidence type="ECO:0000313" key="4">
    <source>
        <dbReference type="Proteomes" id="UP000236333"/>
    </source>
</evidence>
<dbReference type="SUPFAM" id="SSF160443">
    <property type="entry name" value="SMR domain-like"/>
    <property type="match status" value="1"/>
</dbReference>
<dbReference type="PANTHER" id="PTHR47417:SF1">
    <property type="entry name" value="SMR DOMAIN-CONTAINING PROTEIN YPL199C"/>
    <property type="match status" value="1"/>
</dbReference>
<feature type="domain" description="Smr" evidence="2">
    <location>
        <begin position="127"/>
        <end position="203"/>
    </location>
</feature>
<dbReference type="AlphaFoldDB" id="A0A2J8AKF0"/>
<comment type="caution">
    <text evidence="3">The sequence shown here is derived from an EMBL/GenBank/DDBJ whole genome shotgun (WGS) entry which is preliminary data.</text>
</comment>
<dbReference type="InterPro" id="IPR013899">
    <property type="entry name" value="DUF1771"/>
</dbReference>
<dbReference type="PANTHER" id="PTHR47417">
    <property type="entry name" value="SMR DOMAIN-CONTAINING PROTEIN YPL199C"/>
    <property type="match status" value="1"/>
</dbReference>
<proteinExistence type="predicted"/>
<dbReference type="Gene3D" id="3.30.1370.110">
    <property type="match status" value="1"/>
</dbReference>
<gene>
    <name evidence="3" type="ORF">TSOC_000059</name>
</gene>
<accession>A0A2J8AKF0</accession>
<dbReference type="InterPro" id="IPR002625">
    <property type="entry name" value="Smr_dom"/>
</dbReference>
<dbReference type="OrthoDB" id="3231855at2759"/>
<organism evidence="3 4">
    <name type="scientific">Tetrabaena socialis</name>
    <dbReference type="NCBI Taxonomy" id="47790"/>
    <lineage>
        <taxon>Eukaryota</taxon>
        <taxon>Viridiplantae</taxon>
        <taxon>Chlorophyta</taxon>
        <taxon>core chlorophytes</taxon>
        <taxon>Chlorophyceae</taxon>
        <taxon>CS clade</taxon>
        <taxon>Chlamydomonadales</taxon>
        <taxon>Tetrabaenaceae</taxon>
        <taxon>Tetrabaena</taxon>
    </lineage>
</organism>
<dbReference type="InterPro" id="IPR036063">
    <property type="entry name" value="Smr_dom_sf"/>
</dbReference>
<dbReference type="SMART" id="SM00463">
    <property type="entry name" value="SMR"/>
    <property type="match status" value="1"/>
</dbReference>
<name>A0A2J8AKF0_9CHLO</name>
<dbReference type="Proteomes" id="UP000236333">
    <property type="component" value="Unassembled WGS sequence"/>
</dbReference>
<evidence type="ECO:0000313" key="3">
    <source>
        <dbReference type="EMBL" id="PNH12989.1"/>
    </source>
</evidence>
<dbReference type="EMBL" id="PGGS01000001">
    <property type="protein sequence ID" value="PNH12989.1"/>
    <property type="molecule type" value="Genomic_DNA"/>
</dbReference>
<feature type="region of interest" description="Disordered" evidence="1">
    <location>
        <begin position="1"/>
        <end position="67"/>
    </location>
</feature>
<reference evidence="3 4" key="1">
    <citation type="journal article" date="2017" name="Mol. Biol. Evol.">
        <title>The 4-celled Tetrabaena socialis nuclear genome reveals the essential components for genetic control of cell number at the origin of multicellularity in the volvocine lineage.</title>
        <authorList>
            <person name="Featherston J."/>
            <person name="Arakaki Y."/>
            <person name="Hanschen E.R."/>
            <person name="Ferris P.J."/>
            <person name="Michod R.E."/>
            <person name="Olson B.J.S.C."/>
            <person name="Nozaki H."/>
            <person name="Durand P.M."/>
        </authorList>
    </citation>
    <scope>NUCLEOTIDE SEQUENCE [LARGE SCALE GENOMIC DNA]</scope>
    <source>
        <strain evidence="3 4">NIES-571</strain>
    </source>
</reference>
<feature type="region of interest" description="Disordered" evidence="1">
    <location>
        <begin position="214"/>
        <end position="238"/>
    </location>
</feature>
<keyword evidence="4" id="KW-1185">Reference proteome</keyword>
<feature type="compositionally biased region" description="Basic and acidic residues" evidence="1">
    <location>
        <begin position="229"/>
        <end position="238"/>
    </location>
</feature>
<dbReference type="PROSITE" id="PS50828">
    <property type="entry name" value="SMR"/>
    <property type="match status" value="1"/>
</dbReference>
<protein>
    <submittedName>
        <fullName evidence="3">Smr domain-containing protein</fullName>
    </submittedName>
</protein>
<feature type="compositionally biased region" description="Polar residues" evidence="1">
    <location>
        <begin position="1"/>
        <end position="10"/>
    </location>
</feature>
<dbReference type="Pfam" id="PF01713">
    <property type="entry name" value="Smr"/>
    <property type="match status" value="1"/>
</dbReference>
<evidence type="ECO:0000256" key="1">
    <source>
        <dbReference type="SAM" id="MobiDB-lite"/>
    </source>
</evidence>